<dbReference type="SMART" id="SM00240">
    <property type="entry name" value="FHA"/>
    <property type="match status" value="1"/>
</dbReference>
<evidence type="ECO:0000259" key="3">
    <source>
        <dbReference type="PROSITE" id="PS50006"/>
    </source>
</evidence>
<reference evidence="5 6" key="1">
    <citation type="journal article" date="2024" name="Science">
        <title>Giant polyketide synthase enzymes in the biosynthesis of giant marine polyether toxins.</title>
        <authorList>
            <person name="Fallon T.R."/>
            <person name="Shende V.V."/>
            <person name="Wierzbicki I.H."/>
            <person name="Pendleton A.L."/>
            <person name="Watervoot N.F."/>
            <person name="Auber R.P."/>
            <person name="Gonzalez D.J."/>
            <person name="Wisecaver J.H."/>
            <person name="Moore B.S."/>
        </authorList>
    </citation>
    <scope>NUCLEOTIDE SEQUENCE [LARGE SCALE GENOMIC DNA]</scope>
    <source>
        <strain evidence="5 6">12B1</strain>
    </source>
</reference>
<dbReference type="Gene3D" id="2.60.200.20">
    <property type="match status" value="1"/>
</dbReference>
<dbReference type="CDD" id="cd00060">
    <property type="entry name" value="FHA"/>
    <property type="match status" value="1"/>
</dbReference>
<evidence type="ECO:0000313" key="5">
    <source>
        <dbReference type="EMBL" id="KAL1515573.1"/>
    </source>
</evidence>
<dbReference type="Proteomes" id="UP001515480">
    <property type="component" value="Unassembled WGS sequence"/>
</dbReference>
<comment type="caution">
    <text evidence="5">The sequence shown here is derived from an EMBL/GenBank/DDBJ whole genome shotgun (WGS) entry which is preliminary data.</text>
</comment>
<evidence type="ECO:0000256" key="1">
    <source>
        <dbReference type="ARBA" id="ARBA00022786"/>
    </source>
</evidence>
<dbReference type="SUPFAM" id="SSF49879">
    <property type="entry name" value="SMAD/FHA domain"/>
    <property type="match status" value="1"/>
</dbReference>
<dbReference type="Pfam" id="PF00498">
    <property type="entry name" value="FHA"/>
    <property type="match status" value="1"/>
</dbReference>
<dbReference type="InterPro" id="IPR008984">
    <property type="entry name" value="SMAD_FHA_dom_sf"/>
</dbReference>
<dbReference type="PROSITE" id="PS50006">
    <property type="entry name" value="FHA_DOMAIN"/>
    <property type="match status" value="1"/>
</dbReference>
<dbReference type="SUPFAM" id="SSF56204">
    <property type="entry name" value="Hect, E3 ligase catalytic domain"/>
    <property type="match status" value="1"/>
</dbReference>
<gene>
    <name evidence="5" type="ORF">AB1Y20_002193</name>
</gene>
<name>A0AB34J785_PRYPA</name>
<dbReference type="SMART" id="SM00119">
    <property type="entry name" value="HECTc"/>
    <property type="match status" value="1"/>
</dbReference>
<dbReference type="InterPro" id="IPR000569">
    <property type="entry name" value="HECT_dom"/>
</dbReference>
<dbReference type="SMART" id="SM00220">
    <property type="entry name" value="S_TKc"/>
    <property type="match status" value="1"/>
</dbReference>
<comment type="caution">
    <text evidence="2">Lacks conserved residue(s) required for the propagation of feature annotation.</text>
</comment>
<dbReference type="PROSITE" id="PS50237">
    <property type="entry name" value="HECT"/>
    <property type="match status" value="1"/>
</dbReference>
<organism evidence="5 6">
    <name type="scientific">Prymnesium parvum</name>
    <name type="common">Toxic golden alga</name>
    <dbReference type="NCBI Taxonomy" id="97485"/>
    <lineage>
        <taxon>Eukaryota</taxon>
        <taxon>Haptista</taxon>
        <taxon>Haptophyta</taxon>
        <taxon>Prymnesiophyceae</taxon>
        <taxon>Prymnesiales</taxon>
        <taxon>Prymnesiaceae</taxon>
        <taxon>Prymnesium</taxon>
    </lineage>
</organism>
<dbReference type="InterPro" id="IPR000253">
    <property type="entry name" value="FHA_dom"/>
</dbReference>
<dbReference type="EMBL" id="JBGBPQ010000011">
    <property type="protein sequence ID" value="KAL1515573.1"/>
    <property type="molecule type" value="Genomic_DNA"/>
</dbReference>
<dbReference type="InterPro" id="IPR000719">
    <property type="entry name" value="Prot_kinase_dom"/>
</dbReference>
<keyword evidence="1 2" id="KW-0833">Ubl conjugation pathway</keyword>
<feature type="domain" description="FHA" evidence="3">
    <location>
        <begin position="33"/>
        <end position="83"/>
    </location>
</feature>
<dbReference type="GO" id="GO:0004672">
    <property type="term" value="F:protein kinase activity"/>
    <property type="evidence" value="ECO:0007669"/>
    <property type="project" value="InterPro"/>
</dbReference>
<protein>
    <recommendedName>
        <fullName evidence="7">FHA domain-containing protein</fullName>
    </recommendedName>
</protein>
<dbReference type="Pfam" id="PF00632">
    <property type="entry name" value="HECT"/>
    <property type="match status" value="1"/>
</dbReference>
<evidence type="ECO:0000259" key="4">
    <source>
        <dbReference type="PROSITE" id="PS50237"/>
    </source>
</evidence>
<dbReference type="GO" id="GO:0005524">
    <property type="term" value="F:ATP binding"/>
    <property type="evidence" value="ECO:0007669"/>
    <property type="project" value="InterPro"/>
</dbReference>
<dbReference type="InterPro" id="IPR035983">
    <property type="entry name" value="Hect_E3_ubiquitin_ligase"/>
</dbReference>
<proteinExistence type="predicted"/>
<accession>A0AB34J785</accession>
<evidence type="ECO:0000313" key="6">
    <source>
        <dbReference type="Proteomes" id="UP001515480"/>
    </source>
</evidence>
<dbReference type="InterPro" id="IPR011009">
    <property type="entry name" value="Kinase-like_dom_sf"/>
</dbReference>
<dbReference type="GO" id="GO:0004842">
    <property type="term" value="F:ubiquitin-protein transferase activity"/>
    <property type="evidence" value="ECO:0007669"/>
    <property type="project" value="InterPro"/>
</dbReference>
<feature type="domain" description="HECT" evidence="4">
    <location>
        <begin position="1129"/>
        <end position="1412"/>
    </location>
</feature>
<dbReference type="Gene3D" id="1.10.510.10">
    <property type="entry name" value="Transferase(Phosphotransferase) domain 1"/>
    <property type="match status" value="1"/>
</dbReference>
<evidence type="ECO:0008006" key="7">
    <source>
        <dbReference type="Google" id="ProtNLM"/>
    </source>
</evidence>
<sequence length="1412" mass="153273">MEGSTTPQEFSGILLATSGPYTERMFQTGPSGGLIGRSRKCKISLLHDCEVSHNHAIIELQRGALCIRDVGSTFGTYLNDKRLSEPKRASESHKLKPCDSIKVGQTSLRWWPISSIRCAASVTIPHVLAPANEYLSRVPAALLPADDHHELSRVLHLQHVQNEHVWAAICRSVTPVDLPQLMRRLGQMLHVQVHTARHGYSLRRQLGTSNSVGYNSGAEVVASLAAAVATLGLQGLRDDVLPTVEFDSAELASGISQLRELLREAAGLGQEIGNMHSEQLERIATLIKEQRDYATELKHSPLRTPLTRMWQLLTPLESANLPVLGELQRWLEQGSAACDFALEQASPTHRMAAMSQALLAETWLVRVGQSMRCAQSVSARLPELLRTKRNILAQLRMRTWEARNSAQETNATAFPRASVGVRQQEVVAEAHARDRLVERTAERNIGVKAKRADSVATGRMHTLDGEEMSDDAEQLEEASDEWMGQDGEELGDEQQEEVVRWEARSAILRTLQQLRDQDTELLWILRNGGAEVQLQMMVEFAALVAPEPDCGLRPESGLEVIDKLCSETAGPHLLELSLRSSSLSESTDAMAVDRLATPEAVAEARAGGEPSWPLESELAVTPRDRLRAALESLDASSDGHSDGVACFPLGVLSAAELAAGGDAAHPPLRDGWKGAAPTLACYSWDARALALLDQAAAPSVALRGVPVLLKGSPCEVHVLTPKNVRTLLLALRSLQHRQEAGCGCATRIVRIDHCWLERKLIRGEACRLVTFHTDQRERLSHALLSQLNARTRRRIARDVCAAVVAMHDVNLSCGGDITLSDVALSATPTIDDFRLSFPPAREAFLCCVGAPLGDMCAPLRASAPDAWASLPPPPEAAASGVQPPRAAFAADIWALGTLIWRICCADSTEEPPPQLPANGHGLLELAGADDDMRTLLASMFSPHPAQRPSATEVLMHPALNVGVSFGFAGGSTLRSPANRTGVEVVWQMRRLHSELFNIRRASADRPSVRWTVDATARRVARRMLALTAELSADEIFCNIEVEMINGSGEGDADVGQGEAHAVSLSEALRLFWRDALREDLHPPILHVRARRTIMGSDTAPGLPTDAPLPPTDVSIADCLPESTREQAALGTLLLISLANGVPLPSWLPPSYFRILLGRASAVTLTDLQAARPRMACRCAMMLSSIGSELEWDDLEEPSSLLPPELNDLAEVAMPTPAGSQSSLSGFGAAHSSSTSTPNVKLTLVDSALRWQLLGARQQAASALESGFRAPQPAPLSELLSHISCEALMLAGCGGFELSAAALESCIEFDGFEAHSQTPALLRTLLRDFDGLQRRLFVLLVTGRVAPAAPPPVSAMRIESWEGIIVVRHWPNSVDLPPQPLRASWDLLLPNYNDAELLRHMLAKAMSRFARRP</sequence>
<keyword evidence="6" id="KW-1185">Reference proteome</keyword>
<dbReference type="SUPFAM" id="SSF56112">
    <property type="entry name" value="Protein kinase-like (PK-like)"/>
    <property type="match status" value="1"/>
</dbReference>
<evidence type="ECO:0000256" key="2">
    <source>
        <dbReference type="PROSITE-ProRule" id="PRU00104"/>
    </source>
</evidence>